<dbReference type="EMBL" id="JAGMWT010000004">
    <property type="protein sequence ID" value="KAH7130722.1"/>
    <property type="molecule type" value="Genomic_DNA"/>
</dbReference>
<reference evidence="1" key="1">
    <citation type="journal article" date="2021" name="Nat. Commun.">
        <title>Genetic determinants of endophytism in the Arabidopsis root mycobiome.</title>
        <authorList>
            <person name="Mesny F."/>
            <person name="Miyauchi S."/>
            <person name="Thiergart T."/>
            <person name="Pickel B."/>
            <person name="Atanasova L."/>
            <person name="Karlsson M."/>
            <person name="Huettel B."/>
            <person name="Barry K.W."/>
            <person name="Haridas S."/>
            <person name="Chen C."/>
            <person name="Bauer D."/>
            <person name="Andreopoulos W."/>
            <person name="Pangilinan J."/>
            <person name="LaButti K."/>
            <person name="Riley R."/>
            <person name="Lipzen A."/>
            <person name="Clum A."/>
            <person name="Drula E."/>
            <person name="Henrissat B."/>
            <person name="Kohler A."/>
            <person name="Grigoriev I.V."/>
            <person name="Martin F.M."/>
            <person name="Hacquard S."/>
        </authorList>
    </citation>
    <scope>NUCLEOTIDE SEQUENCE</scope>
    <source>
        <strain evidence="1">MPI-CAGE-CH-0243</strain>
    </source>
</reference>
<dbReference type="Proteomes" id="UP000700596">
    <property type="component" value="Unassembled WGS sequence"/>
</dbReference>
<gene>
    <name evidence="1" type="ORF">B0J11DRAFT_259730</name>
</gene>
<sequence>MGYVVIVRGFKLSFTKLDELLIANEMAPLERTRPSPTEEADIAKLLKDMGNDCDIKLIVPSAETYNPSDYLYVCDNWLPVIAARELDGLEETPATPAFQALAKDLQAESDVRRFVLCSMSFDPDMLPRELVQRHTPPIPCGVCTVDFDTWLGRMTHRAEVHGLSEDQNPLPEC</sequence>
<evidence type="ECO:0000313" key="1">
    <source>
        <dbReference type="EMBL" id="KAH7130722.1"/>
    </source>
</evidence>
<accession>A0A9P9E523</accession>
<dbReference type="OrthoDB" id="3734146at2759"/>
<evidence type="ECO:0000313" key="2">
    <source>
        <dbReference type="Proteomes" id="UP000700596"/>
    </source>
</evidence>
<keyword evidence="2" id="KW-1185">Reference proteome</keyword>
<organism evidence="1 2">
    <name type="scientific">Dendryphion nanum</name>
    <dbReference type="NCBI Taxonomy" id="256645"/>
    <lineage>
        <taxon>Eukaryota</taxon>
        <taxon>Fungi</taxon>
        <taxon>Dikarya</taxon>
        <taxon>Ascomycota</taxon>
        <taxon>Pezizomycotina</taxon>
        <taxon>Dothideomycetes</taxon>
        <taxon>Pleosporomycetidae</taxon>
        <taxon>Pleosporales</taxon>
        <taxon>Torulaceae</taxon>
        <taxon>Dendryphion</taxon>
    </lineage>
</organism>
<protein>
    <recommendedName>
        <fullName evidence="3">C2H2-type domain-containing protein</fullName>
    </recommendedName>
</protein>
<evidence type="ECO:0008006" key="3">
    <source>
        <dbReference type="Google" id="ProtNLM"/>
    </source>
</evidence>
<name>A0A9P9E523_9PLEO</name>
<dbReference type="AlphaFoldDB" id="A0A9P9E523"/>
<proteinExistence type="predicted"/>
<comment type="caution">
    <text evidence="1">The sequence shown here is derived from an EMBL/GenBank/DDBJ whole genome shotgun (WGS) entry which is preliminary data.</text>
</comment>